<dbReference type="InterPro" id="IPR024410">
    <property type="entry name" value="Phage_TAC_12"/>
</dbReference>
<evidence type="ECO:0000313" key="1">
    <source>
        <dbReference type="EMBL" id="MFB9770093.1"/>
    </source>
</evidence>
<reference evidence="1 2" key="1">
    <citation type="submission" date="2024-09" db="EMBL/GenBank/DDBJ databases">
        <authorList>
            <person name="Sun Q."/>
            <person name="Mori K."/>
        </authorList>
    </citation>
    <scope>NUCLEOTIDE SEQUENCE [LARGE SCALE GENOMIC DNA]</scope>
    <source>
        <strain evidence="1 2">TBRC 4576</strain>
    </source>
</reference>
<keyword evidence="2" id="KW-1185">Reference proteome</keyword>
<evidence type="ECO:0000313" key="2">
    <source>
        <dbReference type="Proteomes" id="UP001589691"/>
    </source>
</evidence>
<dbReference type="Pfam" id="PF12363">
    <property type="entry name" value="Phage_TAC_12"/>
    <property type="match status" value="1"/>
</dbReference>
<comment type="caution">
    <text evidence="1">The sequence shown here is derived from an EMBL/GenBank/DDBJ whole genome shotgun (WGS) entry which is preliminary data.</text>
</comment>
<dbReference type="EMBL" id="JBHLZY010000025">
    <property type="protein sequence ID" value="MFB9770093.1"/>
    <property type="molecule type" value="Genomic_DNA"/>
</dbReference>
<dbReference type="RefSeq" id="WP_137642127.1">
    <property type="nucleotide sequence ID" value="NZ_BJEA01000004.1"/>
</dbReference>
<accession>A0ABV5WVC9</accession>
<gene>
    <name evidence="1" type="ORF">ACFFLI_09490</name>
</gene>
<dbReference type="Proteomes" id="UP001589691">
    <property type="component" value="Unassembled WGS sequence"/>
</dbReference>
<name>A0ABV5WVC9_9LACO</name>
<protein>
    <submittedName>
        <fullName evidence="1">Tail assembly chaperone</fullName>
    </submittedName>
</protein>
<proteinExistence type="predicted"/>
<sequence length="143" mass="16347">MISLKIKGKDLDLKFDFGAFFRANKQLSTNDTQEDGASQLWLQFVNEDPMAVYNALRVLVPAKYSDEDITDFLNDYADEKAFDDLTKQLEEELHTSAFFRRAAKQWLNLTSKYAVTGKAKNQAEEIQQQAVRDTLDALKKSLS</sequence>
<organism evidence="1 2">
    <name type="scientific">Lactiplantibacillus modestisalitolerans</name>
    <dbReference type="NCBI Taxonomy" id="1457219"/>
    <lineage>
        <taxon>Bacteria</taxon>
        <taxon>Bacillati</taxon>
        <taxon>Bacillota</taxon>
        <taxon>Bacilli</taxon>
        <taxon>Lactobacillales</taxon>
        <taxon>Lactobacillaceae</taxon>
        <taxon>Lactiplantibacillus</taxon>
    </lineage>
</organism>